<dbReference type="RefSeq" id="WP_243922947.1">
    <property type="nucleotide sequence ID" value="NZ_JALHLG010000032.1"/>
</dbReference>
<dbReference type="Pfam" id="PF05721">
    <property type="entry name" value="PhyH"/>
    <property type="match status" value="1"/>
</dbReference>
<evidence type="ECO:0000313" key="2">
    <source>
        <dbReference type="Proteomes" id="UP001202281"/>
    </source>
</evidence>
<keyword evidence="1" id="KW-0560">Oxidoreductase</keyword>
<dbReference type="InterPro" id="IPR008775">
    <property type="entry name" value="Phytyl_CoA_dOase-like"/>
</dbReference>
<reference evidence="1 2" key="1">
    <citation type="submission" date="2022-04" db="EMBL/GenBank/DDBJ databases">
        <title>Identification of a novel bacterium isolated from mangrove sediments.</title>
        <authorList>
            <person name="Pan X."/>
        </authorList>
    </citation>
    <scope>NUCLEOTIDE SEQUENCE [LARGE SCALE GENOMIC DNA]</scope>
    <source>
        <strain evidence="1 2">B2638</strain>
    </source>
</reference>
<comment type="caution">
    <text evidence="1">The sequence shown here is derived from an EMBL/GenBank/DDBJ whole genome shotgun (WGS) entry which is preliminary data.</text>
</comment>
<dbReference type="Gene3D" id="2.60.120.620">
    <property type="entry name" value="q2cbj1_9rhob like domain"/>
    <property type="match status" value="1"/>
</dbReference>
<keyword evidence="1" id="KW-0223">Dioxygenase</keyword>
<dbReference type="GO" id="GO:0051213">
    <property type="term" value="F:dioxygenase activity"/>
    <property type="evidence" value="ECO:0007669"/>
    <property type="project" value="UniProtKB-KW"/>
</dbReference>
<accession>A0ABT0BTR6</accession>
<gene>
    <name evidence="1" type="ORF">MTR66_16190</name>
</gene>
<dbReference type="EMBL" id="JALHLG010000032">
    <property type="protein sequence ID" value="MCJ2188348.1"/>
    <property type="molecule type" value="Genomic_DNA"/>
</dbReference>
<sequence>MTIKKVLLSPLWALQLLTGAKSFLDNPLIGSRRLNARGLHVKRVKLAASLCAWRRRRLAHKVRPEWRAAFDRDGFVMIPNVVPPEQFPTLRRALLAYEGPAREMRQGDAITRRMAIDPAMLAAIPALRTLLERKDIVALFHYAASFRTTPLHYIQTIVSHDGSNEADPQETIHADSFHSSLKAWLFLNPVAGDEGPFTYVRGSHRFTPERLAWEHRRAQADPHTIDRLSARGSPRVTEAERTSMNLPAPEALAVPGNTLVVADTVGFHARGASARPSERVEIWSYARRNPFLPWLGGDLLSLPGLAERRVNWLWALRDKLEKRIGQPWKPVGVRRSIEDVQK</sequence>
<name>A0ABT0BTR6_9SPHN</name>
<protein>
    <submittedName>
        <fullName evidence="1">Phytanoyl-CoA dioxygenase family protein</fullName>
    </submittedName>
</protein>
<evidence type="ECO:0000313" key="1">
    <source>
        <dbReference type="EMBL" id="MCJ2188348.1"/>
    </source>
</evidence>
<dbReference type="Proteomes" id="UP001202281">
    <property type="component" value="Unassembled WGS sequence"/>
</dbReference>
<dbReference type="SUPFAM" id="SSF51197">
    <property type="entry name" value="Clavaminate synthase-like"/>
    <property type="match status" value="1"/>
</dbReference>
<keyword evidence="2" id="KW-1185">Reference proteome</keyword>
<proteinExistence type="predicted"/>
<organism evidence="1 2">
    <name type="scientific">Novosphingobium beihaiensis</name>
    <dbReference type="NCBI Taxonomy" id="2930389"/>
    <lineage>
        <taxon>Bacteria</taxon>
        <taxon>Pseudomonadati</taxon>
        <taxon>Pseudomonadota</taxon>
        <taxon>Alphaproteobacteria</taxon>
        <taxon>Sphingomonadales</taxon>
        <taxon>Sphingomonadaceae</taxon>
        <taxon>Novosphingobium</taxon>
    </lineage>
</organism>